<evidence type="ECO:0000313" key="3">
    <source>
        <dbReference type="WBParaSite" id="MBELARI_LOCUS3312"/>
    </source>
</evidence>
<dbReference type="AlphaFoldDB" id="A0AAF3J8N3"/>
<dbReference type="WBParaSite" id="MBELARI_LOCUS3312">
    <property type="protein sequence ID" value="MBELARI_LOCUS3312"/>
    <property type="gene ID" value="MBELARI_LOCUS3312"/>
</dbReference>
<name>A0AAF3J8N3_9BILA</name>
<reference evidence="3" key="1">
    <citation type="submission" date="2024-02" db="UniProtKB">
        <authorList>
            <consortium name="WormBaseParasite"/>
        </authorList>
    </citation>
    <scope>IDENTIFICATION</scope>
</reference>
<keyword evidence="1" id="KW-0812">Transmembrane</keyword>
<organism evidence="2 3">
    <name type="scientific">Mesorhabditis belari</name>
    <dbReference type="NCBI Taxonomy" id="2138241"/>
    <lineage>
        <taxon>Eukaryota</taxon>
        <taxon>Metazoa</taxon>
        <taxon>Ecdysozoa</taxon>
        <taxon>Nematoda</taxon>
        <taxon>Chromadorea</taxon>
        <taxon>Rhabditida</taxon>
        <taxon>Rhabditina</taxon>
        <taxon>Rhabditomorpha</taxon>
        <taxon>Rhabditoidea</taxon>
        <taxon>Rhabditidae</taxon>
        <taxon>Mesorhabditinae</taxon>
        <taxon>Mesorhabditis</taxon>
    </lineage>
</organism>
<feature type="transmembrane region" description="Helical" evidence="1">
    <location>
        <begin position="60"/>
        <end position="83"/>
    </location>
</feature>
<keyword evidence="2" id="KW-1185">Reference proteome</keyword>
<evidence type="ECO:0000313" key="2">
    <source>
        <dbReference type="Proteomes" id="UP000887575"/>
    </source>
</evidence>
<sequence>MELLVLALVLCMLLRSHLVFKRKFLNFRGIAYPIYGLFYTKAFEIFSENDREKMRHSGHIAALCFLLMMIIDLTIPSGCSIYFGKAA</sequence>
<protein>
    <submittedName>
        <fullName evidence="3">Uncharacterized protein</fullName>
    </submittedName>
</protein>
<keyword evidence="1" id="KW-0472">Membrane</keyword>
<dbReference type="Proteomes" id="UP000887575">
    <property type="component" value="Unassembled WGS sequence"/>
</dbReference>
<keyword evidence="1" id="KW-1133">Transmembrane helix</keyword>
<accession>A0AAF3J8N3</accession>
<evidence type="ECO:0000256" key="1">
    <source>
        <dbReference type="SAM" id="Phobius"/>
    </source>
</evidence>
<proteinExistence type="predicted"/>